<protein>
    <submittedName>
        <fullName evidence="3">Metallophosphoesterase</fullName>
    </submittedName>
</protein>
<dbReference type="AlphaFoldDB" id="A0A511BSP9"/>
<gene>
    <name evidence="3" type="ORF">SSA02_25200</name>
</gene>
<proteinExistence type="predicted"/>
<dbReference type="RefSeq" id="WP_147094419.1">
    <property type="nucleotide sequence ID" value="NZ_BJVC01000008.1"/>
</dbReference>
<keyword evidence="1" id="KW-0378">Hydrolase</keyword>
<dbReference type="Gene3D" id="3.60.21.10">
    <property type="match status" value="1"/>
</dbReference>
<dbReference type="CDD" id="cd00840">
    <property type="entry name" value="MPP_Mre11_N"/>
    <property type="match status" value="1"/>
</dbReference>
<evidence type="ECO:0000259" key="2">
    <source>
        <dbReference type="Pfam" id="PF00149"/>
    </source>
</evidence>
<sequence>MSSFRFLHAADLHLDSPLRGLAQHEGLSLSRIRNASRKALDTLVETALREDVAFVVIAGDLYDGSWKTIGTGLYMARALGRLLSHNIRVFLLQGNHDAVSVLTRDLPLPEGVARFPSQAPETFRIDTLGVALHGQSFASRHVPDDMTRFYPPPVPGYFNIGVLHTSLSGHGRHETYAPCTQEGLAALGYDYWALGHVHERMIAGPSPHIVFPGVLQGRHIHEQGEKGAVLVTVRDGAVCAVDPVLCDDVRWTHETLDCTGIEQDSALHERIGALLRSVAGRDPERLFILRLTLCGETSLHQTLARQPQALREAILHLAAMSGGTVELEKLVIETRPPERTASLSPAGRDDDAIAGFLREAAEDPALRAQIRDDLEACLGTLPLDTPVPGSLLALIRSGDWDTLLPRISETLLARLSDGSEGDAP</sequence>
<feature type="domain" description="Calcineurin-like phosphoesterase" evidence="2">
    <location>
        <begin position="4"/>
        <end position="199"/>
    </location>
</feature>
<name>A0A511BSP9_9PROT</name>
<dbReference type="InterPro" id="IPR014576">
    <property type="entry name" value="Pesterase_YhaO"/>
</dbReference>
<organism evidence="3 4">
    <name type="scientific">Swaminathania salitolerans</name>
    <dbReference type="NCBI Taxonomy" id="182838"/>
    <lineage>
        <taxon>Bacteria</taxon>
        <taxon>Pseudomonadati</taxon>
        <taxon>Pseudomonadota</taxon>
        <taxon>Alphaproteobacteria</taxon>
        <taxon>Acetobacterales</taxon>
        <taxon>Acetobacteraceae</taxon>
        <taxon>Swaminathania</taxon>
    </lineage>
</organism>
<dbReference type="PANTHER" id="PTHR30337">
    <property type="entry name" value="COMPONENT OF ATP-DEPENDENT DSDNA EXONUCLEASE"/>
    <property type="match status" value="1"/>
</dbReference>
<dbReference type="GO" id="GO:0016787">
    <property type="term" value="F:hydrolase activity"/>
    <property type="evidence" value="ECO:0007669"/>
    <property type="project" value="UniProtKB-KW"/>
</dbReference>
<dbReference type="PIRSF" id="PIRSF033091">
    <property type="entry name" value="Pesterase_YhaO"/>
    <property type="match status" value="1"/>
</dbReference>
<comment type="caution">
    <text evidence="3">The sequence shown here is derived from an EMBL/GenBank/DDBJ whole genome shotgun (WGS) entry which is preliminary data.</text>
</comment>
<dbReference type="OrthoDB" id="9773856at2"/>
<dbReference type="Proteomes" id="UP000321405">
    <property type="component" value="Unassembled WGS sequence"/>
</dbReference>
<dbReference type="Pfam" id="PF00149">
    <property type="entry name" value="Metallophos"/>
    <property type="match status" value="1"/>
</dbReference>
<dbReference type="PANTHER" id="PTHR30337:SF7">
    <property type="entry name" value="PHOSPHOESTERASE"/>
    <property type="match status" value="1"/>
</dbReference>
<keyword evidence="4" id="KW-1185">Reference proteome</keyword>
<dbReference type="InterPro" id="IPR050535">
    <property type="entry name" value="DNA_Repair-Maintenance_Comp"/>
</dbReference>
<dbReference type="EMBL" id="BJVC01000008">
    <property type="protein sequence ID" value="GEL03357.1"/>
    <property type="molecule type" value="Genomic_DNA"/>
</dbReference>
<dbReference type="InterPro" id="IPR029052">
    <property type="entry name" value="Metallo-depent_PP-like"/>
</dbReference>
<dbReference type="SUPFAM" id="SSF56300">
    <property type="entry name" value="Metallo-dependent phosphatases"/>
    <property type="match status" value="1"/>
</dbReference>
<evidence type="ECO:0000313" key="3">
    <source>
        <dbReference type="EMBL" id="GEL03357.1"/>
    </source>
</evidence>
<evidence type="ECO:0000256" key="1">
    <source>
        <dbReference type="ARBA" id="ARBA00022801"/>
    </source>
</evidence>
<dbReference type="InterPro" id="IPR041796">
    <property type="entry name" value="Mre11_N"/>
</dbReference>
<evidence type="ECO:0000313" key="4">
    <source>
        <dbReference type="Proteomes" id="UP000321405"/>
    </source>
</evidence>
<reference evidence="3 4" key="1">
    <citation type="submission" date="2019-07" db="EMBL/GenBank/DDBJ databases">
        <title>Whole genome shotgun sequence of Swaminathania salitolerans NBRC 104436.</title>
        <authorList>
            <person name="Hosoyama A."/>
            <person name="Uohara A."/>
            <person name="Ohji S."/>
            <person name="Ichikawa N."/>
        </authorList>
    </citation>
    <scope>NUCLEOTIDE SEQUENCE [LARGE SCALE GENOMIC DNA]</scope>
    <source>
        <strain evidence="3 4">NBRC 104436</strain>
    </source>
</reference>
<dbReference type="InterPro" id="IPR004843">
    <property type="entry name" value="Calcineurin-like_PHP"/>
</dbReference>
<accession>A0A511BSP9</accession>